<keyword evidence="1" id="KW-1133">Transmembrane helix</keyword>
<proteinExistence type="evidence at transcript level"/>
<keyword evidence="1" id="KW-0472">Membrane</keyword>
<dbReference type="PROSITE" id="PS51257">
    <property type="entry name" value="PROKAR_LIPOPROTEIN"/>
    <property type="match status" value="1"/>
</dbReference>
<dbReference type="AlphaFoldDB" id="F2DRS3"/>
<name>F2DRS3_HORVV</name>
<reference evidence="2" key="1">
    <citation type="journal article" date="2011" name="Plant Physiol.">
        <title>Comprehensive sequence analysis of 24,783 barley full-length cDNAs derived from 12 clone libraries.</title>
        <authorList>
            <person name="Matsumoto T."/>
            <person name="Tanaka T."/>
            <person name="Sakai H."/>
            <person name="Amano N."/>
            <person name="Kanamori H."/>
            <person name="Kurita K."/>
            <person name="Kikuta A."/>
            <person name="Kamiya K."/>
            <person name="Yamamoto M."/>
            <person name="Ikawa H."/>
            <person name="Fujii N."/>
            <person name="Hori K."/>
            <person name="Itoh T."/>
            <person name="Sato K."/>
        </authorList>
    </citation>
    <scope>NUCLEOTIDE SEQUENCE</scope>
    <source>
        <tissue evidence="2">Shoot and root</tissue>
    </source>
</reference>
<protein>
    <submittedName>
        <fullName evidence="2">Predicted protein</fullName>
    </submittedName>
</protein>
<sequence>MRTTVRLMATLISWATEYYEVLMIMIVVSSCSALGVLGSCYRLVDDVLGAQSCGDKAQHSVSDIDTEIPPGPTCSIHASHSGHVVRGTASSSAASSSNHQ</sequence>
<dbReference type="EMBL" id="AK366591">
    <property type="protein sequence ID" value="BAJ97794.1"/>
    <property type="molecule type" value="mRNA"/>
</dbReference>
<organism evidence="2">
    <name type="scientific">Hordeum vulgare subsp. vulgare</name>
    <name type="common">Domesticated barley</name>
    <dbReference type="NCBI Taxonomy" id="112509"/>
    <lineage>
        <taxon>Eukaryota</taxon>
        <taxon>Viridiplantae</taxon>
        <taxon>Streptophyta</taxon>
        <taxon>Embryophyta</taxon>
        <taxon>Tracheophyta</taxon>
        <taxon>Spermatophyta</taxon>
        <taxon>Magnoliopsida</taxon>
        <taxon>Liliopsida</taxon>
        <taxon>Poales</taxon>
        <taxon>Poaceae</taxon>
        <taxon>BOP clade</taxon>
        <taxon>Pooideae</taxon>
        <taxon>Triticodae</taxon>
        <taxon>Triticeae</taxon>
        <taxon>Hordeinae</taxon>
        <taxon>Hordeum</taxon>
    </lineage>
</organism>
<evidence type="ECO:0000256" key="1">
    <source>
        <dbReference type="SAM" id="Phobius"/>
    </source>
</evidence>
<feature type="transmembrane region" description="Helical" evidence="1">
    <location>
        <begin position="21"/>
        <end position="44"/>
    </location>
</feature>
<accession>F2DRS3</accession>
<keyword evidence="1" id="KW-0812">Transmembrane</keyword>
<evidence type="ECO:0000313" key="2">
    <source>
        <dbReference type="EMBL" id="BAJ97794.1"/>
    </source>
</evidence>